<keyword evidence="10" id="KW-1208">Phospholipid metabolism</keyword>
<keyword evidence="8 14" id="KW-0472">Membrane</keyword>
<evidence type="ECO:0000256" key="13">
    <source>
        <dbReference type="SAM" id="MobiDB-lite"/>
    </source>
</evidence>
<dbReference type="PANTHER" id="PTHR14269">
    <property type="entry name" value="CDP-DIACYLGLYCEROL--GLYCEROL-3-PHOSPHATE 3-PHOSPHATIDYLTRANSFERASE-RELATED"/>
    <property type="match status" value="1"/>
</dbReference>
<keyword evidence="6 14" id="KW-1133">Transmembrane helix</keyword>
<reference evidence="15" key="1">
    <citation type="submission" date="2022-06" db="EMBL/GenBank/DDBJ databases">
        <title>Genomic Encyclopedia of Archaeal and Bacterial Type Strains, Phase II (KMG-II): from individual species to whole genera.</title>
        <authorList>
            <person name="Goeker M."/>
        </authorList>
    </citation>
    <scope>NUCLEOTIDE SEQUENCE</scope>
    <source>
        <strain evidence="15">DSM 43935</strain>
    </source>
</reference>
<proteinExistence type="inferred from homology"/>
<protein>
    <recommendedName>
        <fullName evidence="11">CDP-diacylglycerol--glycerol-3-phosphate 3-phosphatidyltransferase</fullName>
        <ecNumber evidence="11">2.7.8.5</ecNumber>
    </recommendedName>
</protein>
<organism evidence="15 16">
    <name type="scientific">Goodfellowiella coeruleoviolacea</name>
    <dbReference type="NCBI Taxonomy" id="334858"/>
    <lineage>
        <taxon>Bacteria</taxon>
        <taxon>Bacillati</taxon>
        <taxon>Actinomycetota</taxon>
        <taxon>Actinomycetes</taxon>
        <taxon>Pseudonocardiales</taxon>
        <taxon>Pseudonocardiaceae</taxon>
        <taxon>Goodfellowiella</taxon>
    </lineage>
</organism>
<feature type="region of interest" description="Disordered" evidence="13">
    <location>
        <begin position="1"/>
        <end position="31"/>
    </location>
</feature>
<evidence type="ECO:0000256" key="6">
    <source>
        <dbReference type="ARBA" id="ARBA00022989"/>
    </source>
</evidence>
<dbReference type="GO" id="GO:0016020">
    <property type="term" value="C:membrane"/>
    <property type="evidence" value="ECO:0007669"/>
    <property type="project" value="UniProtKB-SubCell"/>
</dbReference>
<evidence type="ECO:0000256" key="9">
    <source>
        <dbReference type="ARBA" id="ARBA00023209"/>
    </source>
</evidence>
<feature type="transmembrane region" description="Helical" evidence="14">
    <location>
        <begin position="48"/>
        <end position="68"/>
    </location>
</feature>
<accession>A0AAE3GJX4</accession>
<dbReference type="AlphaFoldDB" id="A0AAE3GJX4"/>
<dbReference type="NCBIfam" id="TIGR00560">
    <property type="entry name" value="pgsA"/>
    <property type="match status" value="1"/>
</dbReference>
<evidence type="ECO:0000256" key="1">
    <source>
        <dbReference type="ARBA" id="ARBA00004141"/>
    </source>
</evidence>
<evidence type="ECO:0000313" key="16">
    <source>
        <dbReference type="Proteomes" id="UP001206128"/>
    </source>
</evidence>
<dbReference type="InterPro" id="IPR004570">
    <property type="entry name" value="Phosphatidylglycerol_P_synth"/>
</dbReference>
<keyword evidence="3" id="KW-0444">Lipid biosynthesis</keyword>
<feature type="transmembrane region" description="Helical" evidence="14">
    <location>
        <begin position="192"/>
        <end position="214"/>
    </location>
</feature>
<evidence type="ECO:0000256" key="2">
    <source>
        <dbReference type="ARBA" id="ARBA00010441"/>
    </source>
</evidence>
<dbReference type="PROSITE" id="PS00379">
    <property type="entry name" value="CDP_ALCOHOL_P_TRANSF"/>
    <property type="match status" value="1"/>
</dbReference>
<keyword evidence="7" id="KW-0443">Lipid metabolism</keyword>
<gene>
    <name evidence="15" type="ORF">LX83_006457</name>
</gene>
<comment type="caution">
    <text evidence="15">The sequence shown here is derived from an EMBL/GenBank/DDBJ whole genome shotgun (WGS) entry which is preliminary data.</text>
</comment>
<evidence type="ECO:0000256" key="7">
    <source>
        <dbReference type="ARBA" id="ARBA00023098"/>
    </source>
</evidence>
<dbReference type="GO" id="GO:0008444">
    <property type="term" value="F:CDP-diacylglycerol-glycerol-3-phosphate 3-phosphatidyltransferase activity"/>
    <property type="evidence" value="ECO:0007669"/>
    <property type="project" value="UniProtKB-UniRule"/>
</dbReference>
<evidence type="ECO:0000256" key="12">
    <source>
        <dbReference type="RuleBase" id="RU003750"/>
    </source>
</evidence>
<dbReference type="InterPro" id="IPR048254">
    <property type="entry name" value="CDP_ALCOHOL_P_TRANSF_CS"/>
</dbReference>
<sequence length="231" mass="23517">MSSAADGAGADGVPGADAGSTPPAAAPPAAAPASGAVAAPRPVPVVNVANVLTLTRLVLVPFFLLALFTAGGHQLGWRLVAAGVFAAAAITDRIDGDLARKHGLITNFGKIADPIADKALIGAALVGLSLLGDLPWWVTVVIAVRELGVTLLRFWVIRHGVIAASRGGKAKTLTQVVAIGLYLLPLPDTLAVLRWVVMALALVLTLVTGVDYVIRAVRLRASARGAVSGAR</sequence>
<evidence type="ECO:0000256" key="8">
    <source>
        <dbReference type="ARBA" id="ARBA00023136"/>
    </source>
</evidence>
<comment type="subcellular location">
    <subcellularLocation>
        <location evidence="1">Membrane</location>
        <topology evidence="1">Multi-pass membrane protein</topology>
    </subcellularLocation>
</comment>
<keyword evidence="9" id="KW-0594">Phospholipid biosynthesis</keyword>
<keyword evidence="4 12" id="KW-0808">Transferase</keyword>
<dbReference type="InterPro" id="IPR000462">
    <property type="entry name" value="CDP-OH_P_trans"/>
</dbReference>
<name>A0AAE3GJX4_9PSEU</name>
<evidence type="ECO:0000256" key="3">
    <source>
        <dbReference type="ARBA" id="ARBA00022516"/>
    </source>
</evidence>
<dbReference type="Proteomes" id="UP001206128">
    <property type="component" value="Unassembled WGS sequence"/>
</dbReference>
<evidence type="ECO:0000256" key="10">
    <source>
        <dbReference type="ARBA" id="ARBA00023264"/>
    </source>
</evidence>
<evidence type="ECO:0000256" key="5">
    <source>
        <dbReference type="ARBA" id="ARBA00022692"/>
    </source>
</evidence>
<evidence type="ECO:0000256" key="4">
    <source>
        <dbReference type="ARBA" id="ARBA00022679"/>
    </source>
</evidence>
<keyword evidence="16" id="KW-1185">Reference proteome</keyword>
<dbReference type="PANTHER" id="PTHR14269:SF52">
    <property type="entry name" value="PHOSPHATIDYLGLYCEROPHOSPHATE SYNTHASE-RELATED"/>
    <property type="match status" value="1"/>
</dbReference>
<dbReference type="GO" id="GO:0046474">
    <property type="term" value="P:glycerophospholipid biosynthetic process"/>
    <property type="evidence" value="ECO:0007669"/>
    <property type="project" value="TreeGrafter"/>
</dbReference>
<evidence type="ECO:0000313" key="15">
    <source>
        <dbReference type="EMBL" id="MCP2169571.1"/>
    </source>
</evidence>
<dbReference type="EMBL" id="JAMTCK010000019">
    <property type="protein sequence ID" value="MCP2169571.1"/>
    <property type="molecule type" value="Genomic_DNA"/>
</dbReference>
<feature type="compositionally biased region" description="Low complexity" evidence="13">
    <location>
        <begin position="1"/>
        <end position="23"/>
    </location>
</feature>
<comment type="similarity">
    <text evidence="2 12">Belongs to the CDP-alcohol phosphatidyltransferase class-I family.</text>
</comment>
<dbReference type="EC" id="2.7.8.5" evidence="11"/>
<dbReference type="Gene3D" id="1.20.120.1760">
    <property type="match status" value="1"/>
</dbReference>
<keyword evidence="5 14" id="KW-0812">Transmembrane</keyword>
<evidence type="ECO:0000256" key="11">
    <source>
        <dbReference type="NCBIfam" id="TIGR00560"/>
    </source>
</evidence>
<dbReference type="InterPro" id="IPR050324">
    <property type="entry name" value="CDP-alcohol_PTase-I"/>
</dbReference>
<evidence type="ECO:0000256" key="14">
    <source>
        <dbReference type="SAM" id="Phobius"/>
    </source>
</evidence>
<dbReference type="InterPro" id="IPR043130">
    <property type="entry name" value="CDP-OH_PTrfase_TM_dom"/>
</dbReference>
<dbReference type="Pfam" id="PF01066">
    <property type="entry name" value="CDP-OH_P_transf"/>
    <property type="match status" value="1"/>
</dbReference>